<dbReference type="SUPFAM" id="SSF50685">
    <property type="entry name" value="Barwin-like endoglucanases"/>
    <property type="match status" value="1"/>
</dbReference>
<keyword evidence="4" id="KW-0472">Membrane</keyword>
<protein>
    <recommendedName>
        <fullName evidence="4">Endolytic peptidoglycan transglycosylase RlpA</fullName>
        <ecNumber evidence="4">4.2.2.-</ecNumber>
    </recommendedName>
</protein>
<dbReference type="GO" id="GO:0071555">
    <property type="term" value="P:cell wall organization"/>
    <property type="evidence" value="ECO:0007669"/>
    <property type="project" value="UniProtKB-KW"/>
</dbReference>
<dbReference type="GO" id="GO:0008932">
    <property type="term" value="F:lytic endotransglycosylase activity"/>
    <property type="evidence" value="ECO:0007669"/>
    <property type="project" value="UniProtKB-UniRule"/>
</dbReference>
<dbReference type="GO" id="GO:0005886">
    <property type="term" value="C:plasma membrane"/>
    <property type="evidence" value="ECO:0007669"/>
    <property type="project" value="UniProtKB-SubCell"/>
</dbReference>
<feature type="domain" description="SPOR" evidence="7">
    <location>
        <begin position="210"/>
        <end position="290"/>
    </location>
</feature>
<organism evidence="8 9">
    <name type="scientific">Craterilacuibacter sinensis</name>
    <dbReference type="NCBI Taxonomy" id="2686017"/>
    <lineage>
        <taxon>Bacteria</taxon>
        <taxon>Pseudomonadati</taxon>
        <taxon>Pseudomonadota</taxon>
        <taxon>Betaproteobacteria</taxon>
        <taxon>Neisseriales</taxon>
        <taxon>Neisseriaceae</taxon>
        <taxon>Craterilacuibacter</taxon>
    </lineage>
</organism>
<dbReference type="Pfam" id="PF05036">
    <property type="entry name" value="SPOR"/>
    <property type="match status" value="1"/>
</dbReference>
<comment type="caution">
    <text evidence="8">The sequence shown here is derived from an EMBL/GenBank/DDBJ whole genome shotgun (WGS) entry which is preliminary data.</text>
</comment>
<dbReference type="PROSITE" id="PS51724">
    <property type="entry name" value="SPOR"/>
    <property type="match status" value="1"/>
</dbReference>
<evidence type="ECO:0000256" key="4">
    <source>
        <dbReference type="HAMAP-Rule" id="MF_02071"/>
    </source>
</evidence>
<keyword evidence="4" id="KW-0449">Lipoprotein</keyword>
<evidence type="ECO:0000256" key="6">
    <source>
        <dbReference type="SAM" id="SignalP"/>
    </source>
</evidence>
<evidence type="ECO:0000256" key="3">
    <source>
        <dbReference type="ARBA" id="ARBA00023316"/>
    </source>
</evidence>
<dbReference type="Pfam" id="PF03330">
    <property type="entry name" value="DPBB_1"/>
    <property type="match status" value="1"/>
</dbReference>
<dbReference type="AlphaFoldDB" id="A0A845BLZ3"/>
<comment type="function">
    <text evidence="4">Lytic transglycosylase with a strong preference for naked glycan strands that lack stem peptides.</text>
</comment>
<dbReference type="NCBIfam" id="TIGR00413">
    <property type="entry name" value="rlpA"/>
    <property type="match status" value="1"/>
</dbReference>
<gene>
    <name evidence="4" type="primary">rlpA</name>
    <name evidence="8" type="ORF">GQF02_05465</name>
</gene>
<dbReference type="Gene3D" id="2.40.40.10">
    <property type="entry name" value="RlpA-like domain"/>
    <property type="match status" value="1"/>
</dbReference>
<keyword evidence="4" id="KW-1003">Cell membrane</keyword>
<keyword evidence="4" id="KW-0564">Palmitate</keyword>
<dbReference type="HAMAP" id="MF_02071">
    <property type="entry name" value="RlpA"/>
    <property type="match status" value="1"/>
</dbReference>
<name>A0A845BLZ3_9NEIS</name>
<evidence type="ECO:0000313" key="9">
    <source>
        <dbReference type="Proteomes" id="UP000467214"/>
    </source>
</evidence>
<dbReference type="FunFam" id="2.40.40.10:FF:000003">
    <property type="entry name" value="Endolytic peptidoglycan transglycosylase RlpA"/>
    <property type="match status" value="1"/>
</dbReference>
<dbReference type="InterPro" id="IPR034718">
    <property type="entry name" value="RlpA"/>
</dbReference>
<proteinExistence type="inferred from homology"/>
<accession>A0A845BLZ3</accession>
<evidence type="ECO:0000313" key="8">
    <source>
        <dbReference type="EMBL" id="MXR36420.1"/>
    </source>
</evidence>
<dbReference type="InterPro" id="IPR036680">
    <property type="entry name" value="SPOR-like_sf"/>
</dbReference>
<keyword evidence="1 6" id="KW-0732">Signal</keyword>
<evidence type="ECO:0000259" key="7">
    <source>
        <dbReference type="PROSITE" id="PS51724"/>
    </source>
</evidence>
<evidence type="ECO:0000256" key="2">
    <source>
        <dbReference type="ARBA" id="ARBA00023239"/>
    </source>
</evidence>
<dbReference type="PANTHER" id="PTHR34183">
    <property type="entry name" value="ENDOLYTIC PEPTIDOGLYCAN TRANSGLYCOSYLASE RLPA"/>
    <property type="match status" value="1"/>
</dbReference>
<dbReference type="SUPFAM" id="SSF110997">
    <property type="entry name" value="Sporulation related repeat"/>
    <property type="match status" value="1"/>
</dbReference>
<dbReference type="GO" id="GO:0042834">
    <property type="term" value="F:peptidoglycan binding"/>
    <property type="evidence" value="ECO:0007669"/>
    <property type="project" value="InterPro"/>
</dbReference>
<keyword evidence="3 4" id="KW-0961">Cell wall biogenesis/degradation</keyword>
<dbReference type="InterPro" id="IPR012997">
    <property type="entry name" value="RplA"/>
</dbReference>
<dbReference type="InterPro" id="IPR007730">
    <property type="entry name" value="SPOR-like_dom"/>
</dbReference>
<dbReference type="Proteomes" id="UP000467214">
    <property type="component" value="Unassembled WGS sequence"/>
</dbReference>
<dbReference type="CDD" id="cd22268">
    <property type="entry name" value="DPBB_RlpA-like"/>
    <property type="match status" value="1"/>
</dbReference>
<dbReference type="EC" id="4.2.2.-" evidence="4"/>
<dbReference type="EMBL" id="WSSB01000004">
    <property type="protein sequence ID" value="MXR36420.1"/>
    <property type="molecule type" value="Genomic_DNA"/>
</dbReference>
<sequence>MQSVLRWLWLTIVSLVLVACSTTQPANAKLQPVAKAPQKTSSKGGAYFQNDGPARIIPANLNLLPNAVPQDEPLIRSANLPYSALGMRFRPDTSHEAFQTRGKASWYGKQFHGRKTSSGERYDMFAMTGAHPTLPIPSYAKVTNLKNGQSVIVRINDRGPFHKNRVMDLSYAAAHQLGYIKSGSADVLVERVFPAGDGERIATRPARQLAKSDKPIYLQLGSYATKVKAEARIKKLMAKLPDQHDEKLTIVKQLGAYRVQMGPFETPAAAQKAASDTANRLNTGKKIVMT</sequence>
<dbReference type="GO" id="GO:0000270">
    <property type="term" value="P:peptidoglycan metabolic process"/>
    <property type="evidence" value="ECO:0007669"/>
    <property type="project" value="UniProtKB-UniRule"/>
</dbReference>
<feature type="signal peptide" evidence="6">
    <location>
        <begin position="1"/>
        <end position="28"/>
    </location>
</feature>
<evidence type="ECO:0000256" key="1">
    <source>
        <dbReference type="ARBA" id="ARBA00022729"/>
    </source>
</evidence>
<feature type="chain" id="PRO_5033179448" description="Endolytic peptidoglycan transglycosylase RlpA" evidence="6">
    <location>
        <begin position="29"/>
        <end position="290"/>
    </location>
</feature>
<dbReference type="RefSeq" id="WP_160795473.1">
    <property type="nucleotide sequence ID" value="NZ_WSSB01000004.1"/>
</dbReference>
<evidence type="ECO:0000256" key="5">
    <source>
        <dbReference type="RuleBase" id="RU003495"/>
    </source>
</evidence>
<keyword evidence="2 4" id="KW-0456">Lyase</keyword>
<dbReference type="InterPro" id="IPR009009">
    <property type="entry name" value="RlpA-like_DPBB"/>
</dbReference>
<keyword evidence="9" id="KW-1185">Reference proteome</keyword>
<dbReference type="Gene3D" id="3.30.70.1070">
    <property type="entry name" value="Sporulation related repeat"/>
    <property type="match status" value="1"/>
</dbReference>
<dbReference type="PANTHER" id="PTHR34183:SF1">
    <property type="entry name" value="ENDOLYTIC PEPTIDOGLYCAN TRANSGLYCOSYLASE RLPA"/>
    <property type="match status" value="1"/>
</dbReference>
<dbReference type="PROSITE" id="PS51257">
    <property type="entry name" value="PROKAR_LIPOPROTEIN"/>
    <property type="match status" value="1"/>
</dbReference>
<dbReference type="InterPro" id="IPR036908">
    <property type="entry name" value="RlpA-like_sf"/>
</dbReference>
<reference evidence="8 9" key="1">
    <citation type="submission" date="2019-12" db="EMBL/GenBank/DDBJ databases">
        <title>Neisseriaceae gen. nov. sp. Genome sequencing and assembly.</title>
        <authorList>
            <person name="Liu Z."/>
            <person name="Li A."/>
        </authorList>
    </citation>
    <scope>NUCLEOTIDE SEQUENCE [LARGE SCALE GENOMIC DNA]</scope>
    <source>
        <strain evidence="8 9">B2N2-7</strain>
    </source>
</reference>
<comment type="subcellular location">
    <subcellularLocation>
        <location evidence="4">Cell membrane</location>
        <topology evidence="4">Lipid-anchor</topology>
    </subcellularLocation>
</comment>
<comment type="similarity">
    <text evidence="4 5">Belongs to the RlpA family.</text>
</comment>